<accession>A0A0F3GRP1</accession>
<dbReference type="EMBL" id="LACI01001389">
    <property type="protein sequence ID" value="KJU84571.1"/>
    <property type="molecule type" value="Genomic_DNA"/>
</dbReference>
<evidence type="ECO:0000313" key="4">
    <source>
        <dbReference type="EMBL" id="KJU84571.1"/>
    </source>
</evidence>
<evidence type="ECO:0000256" key="1">
    <source>
        <dbReference type="ARBA" id="ARBA00006464"/>
    </source>
</evidence>
<sequence length="197" mass="22630">MRQGAIKATIDRVVGLLLIFFLFPLMLIIGTVIKIDSRGPVFFLQRRCGLGGEEFLMYKFRTMVQGADDFKDTLLSDTDGPVFKIKKDPRVTRIGRFLRHWSLDELPQLLNVLMGQMSLVGPRPLESIEMQGDDHWRQVRLSVKPGITGLWQIRGRDTCRFSDWVKYDLEYVQNMSLLLDIKILLATTTAIVRKKGT</sequence>
<evidence type="ECO:0000256" key="2">
    <source>
        <dbReference type="SAM" id="Phobius"/>
    </source>
</evidence>
<keyword evidence="5" id="KW-1185">Reference proteome</keyword>
<dbReference type="InterPro" id="IPR003362">
    <property type="entry name" value="Bact_transf"/>
</dbReference>
<evidence type="ECO:0000313" key="5">
    <source>
        <dbReference type="Proteomes" id="UP000033423"/>
    </source>
</evidence>
<comment type="similarity">
    <text evidence="1">Belongs to the bacterial sugar transferase family.</text>
</comment>
<dbReference type="Pfam" id="PF02397">
    <property type="entry name" value="Bac_transf"/>
    <property type="match status" value="1"/>
</dbReference>
<proteinExistence type="inferred from homology"/>
<reference evidence="4 5" key="1">
    <citation type="submission" date="2015-02" db="EMBL/GenBank/DDBJ databases">
        <title>Single-cell genomics of uncultivated deep-branching MTB reveals a conserved set of magnetosome genes.</title>
        <authorList>
            <person name="Kolinko S."/>
            <person name="Richter M."/>
            <person name="Glockner F.O."/>
            <person name="Brachmann A."/>
            <person name="Schuler D."/>
        </authorList>
    </citation>
    <scope>NUCLEOTIDE SEQUENCE [LARGE SCALE GENOMIC DNA]</scope>
    <source>
        <strain evidence="4">TM-1</strain>
    </source>
</reference>
<protein>
    <submittedName>
        <fullName evidence="4">Glycosyltransferase</fullName>
    </submittedName>
</protein>
<organism evidence="4 5">
    <name type="scientific">Candidatus Magnetobacterium bavaricum</name>
    <dbReference type="NCBI Taxonomy" id="29290"/>
    <lineage>
        <taxon>Bacteria</taxon>
        <taxon>Pseudomonadati</taxon>
        <taxon>Nitrospirota</taxon>
        <taxon>Thermodesulfovibrionia</taxon>
        <taxon>Thermodesulfovibrionales</taxon>
        <taxon>Candidatus Magnetobacteriaceae</taxon>
        <taxon>Candidatus Magnetobacterium</taxon>
    </lineage>
</organism>
<keyword evidence="2" id="KW-0472">Membrane</keyword>
<dbReference type="PATRIC" id="fig|29290.4.peg.4294"/>
<feature type="transmembrane region" description="Helical" evidence="2">
    <location>
        <begin position="12"/>
        <end position="33"/>
    </location>
</feature>
<feature type="domain" description="Bacterial sugar transferase" evidence="3">
    <location>
        <begin position="7"/>
        <end position="192"/>
    </location>
</feature>
<evidence type="ECO:0000259" key="3">
    <source>
        <dbReference type="Pfam" id="PF02397"/>
    </source>
</evidence>
<dbReference type="PANTHER" id="PTHR30576:SF10">
    <property type="entry name" value="SLL5057 PROTEIN"/>
    <property type="match status" value="1"/>
</dbReference>
<dbReference type="GO" id="GO:0016780">
    <property type="term" value="F:phosphotransferase activity, for other substituted phosphate groups"/>
    <property type="evidence" value="ECO:0007669"/>
    <property type="project" value="TreeGrafter"/>
</dbReference>
<keyword evidence="2" id="KW-1133">Transmembrane helix</keyword>
<dbReference type="PANTHER" id="PTHR30576">
    <property type="entry name" value="COLANIC BIOSYNTHESIS UDP-GLUCOSE LIPID CARRIER TRANSFERASE"/>
    <property type="match status" value="1"/>
</dbReference>
<dbReference type="AlphaFoldDB" id="A0A0F3GRP1"/>
<keyword evidence="2" id="KW-0812">Transmembrane</keyword>
<name>A0A0F3GRP1_9BACT</name>
<comment type="caution">
    <text evidence="4">The sequence shown here is derived from an EMBL/GenBank/DDBJ whole genome shotgun (WGS) entry which is preliminary data.</text>
</comment>
<keyword evidence="4" id="KW-0808">Transferase</keyword>
<gene>
    <name evidence="4" type="ORF">MBAV_003235</name>
</gene>
<dbReference type="Proteomes" id="UP000033423">
    <property type="component" value="Unassembled WGS sequence"/>
</dbReference>